<name>A0A4Y9IJG8_9BACT</name>
<dbReference type="InterPro" id="IPR051918">
    <property type="entry name" value="STPP_CPPED1"/>
</dbReference>
<dbReference type="InterPro" id="IPR004843">
    <property type="entry name" value="Calcineurin-like_PHP"/>
</dbReference>
<dbReference type="Gene3D" id="3.60.21.10">
    <property type="match status" value="1"/>
</dbReference>
<dbReference type="EMBL" id="SPPK01000008">
    <property type="protein sequence ID" value="TFU86918.1"/>
    <property type="molecule type" value="Genomic_DNA"/>
</dbReference>
<gene>
    <name evidence="2" type="ORF">E4T88_16665</name>
</gene>
<evidence type="ECO:0000259" key="1">
    <source>
        <dbReference type="Pfam" id="PF00149"/>
    </source>
</evidence>
<dbReference type="Pfam" id="PF00149">
    <property type="entry name" value="Metallophos"/>
    <property type="match status" value="1"/>
</dbReference>
<dbReference type="SUPFAM" id="SSF56300">
    <property type="entry name" value="Metallo-dependent phosphatases"/>
    <property type="match status" value="1"/>
</dbReference>
<dbReference type="PANTHER" id="PTHR43143:SF1">
    <property type="entry name" value="SERINE_THREONINE-PROTEIN PHOSPHATASE CPPED1"/>
    <property type="match status" value="1"/>
</dbReference>
<dbReference type="InterPro" id="IPR029052">
    <property type="entry name" value="Metallo-depent_PP-like"/>
</dbReference>
<dbReference type="OrthoDB" id="181729at2"/>
<organism evidence="2 3">
    <name type="scientific">Dysgonomonas mossii</name>
    <dbReference type="NCBI Taxonomy" id="163665"/>
    <lineage>
        <taxon>Bacteria</taxon>
        <taxon>Pseudomonadati</taxon>
        <taxon>Bacteroidota</taxon>
        <taxon>Bacteroidia</taxon>
        <taxon>Bacteroidales</taxon>
        <taxon>Dysgonomonadaceae</taxon>
        <taxon>Dysgonomonas</taxon>
    </lineage>
</organism>
<feature type="domain" description="Calcineurin-like phosphoesterase" evidence="1">
    <location>
        <begin position="56"/>
        <end position="298"/>
    </location>
</feature>
<evidence type="ECO:0000313" key="2">
    <source>
        <dbReference type="EMBL" id="TFU86918.1"/>
    </source>
</evidence>
<comment type="caution">
    <text evidence="2">The sequence shown here is derived from an EMBL/GenBank/DDBJ whole genome shotgun (WGS) entry which is preliminary data.</text>
</comment>
<proteinExistence type="predicted"/>
<sequence length="329" mass="37859">MKEQSNKCFIISVFLIYLIGCKTNQSIKDTGYRSSFSLDGNSINIYSASIVDTIDIILLSDTHLSMKDDREKPYEEYSKRMSGAYAITRHYQTGEETNPQQAFVETIEIGKKKNIDLLVLAGDIFSYPSERAVEWVDSVLIESKLKYVYTTGNHDWHYEGMQGTSQKLRQTWINNRLISLYQERNPLFFSVTIKGVKLIAIDNSTYEISSEQLTFFQQEAASGLPLILVMHIPLYMPGRPVNYGCAHPDWKKENDKLYELERREPWREEGHTKTTMQFREEVLKTSNLLGVFAGHIHKQSLDVVDGLPLFVVKENASGNYYNIKIIPLK</sequence>
<dbReference type="RefSeq" id="WP_135107430.1">
    <property type="nucleotide sequence ID" value="NZ_JADGKW010000008.1"/>
</dbReference>
<accession>A0A4Y9IJG8</accession>
<dbReference type="AlphaFoldDB" id="A0A4Y9IJG8"/>
<evidence type="ECO:0000313" key="3">
    <source>
        <dbReference type="Proteomes" id="UP000298285"/>
    </source>
</evidence>
<reference evidence="2 3" key="1">
    <citation type="submission" date="2019-03" db="EMBL/GenBank/DDBJ databases">
        <title>Diversity of the mouse oral microbiome.</title>
        <authorList>
            <person name="Joseph S."/>
            <person name="Aduse-Opoku J."/>
            <person name="Curtis M."/>
            <person name="Wade W."/>
            <person name="Hashim A."/>
        </authorList>
    </citation>
    <scope>NUCLEOTIDE SEQUENCE [LARGE SCALE GENOMIC DNA]</scope>
    <source>
        <strain evidence="2 3">P11</strain>
    </source>
</reference>
<dbReference type="PANTHER" id="PTHR43143">
    <property type="entry name" value="METALLOPHOSPHOESTERASE, CALCINEURIN SUPERFAMILY"/>
    <property type="match status" value="1"/>
</dbReference>
<protein>
    <submittedName>
        <fullName evidence="2">Metallophosphoesterase</fullName>
    </submittedName>
</protein>
<dbReference type="Proteomes" id="UP000298285">
    <property type="component" value="Unassembled WGS sequence"/>
</dbReference>
<dbReference type="GO" id="GO:0016787">
    <property type="term" value="F:hydrolase activity"/>
    <property type="evidence" value="ECO:0007669"/>
    <property type="project" value="InterPro"/>
</dbReference>